<keyword evidence="3" id="KW-1003">Cell membrane</keyword>
<dbReference type="PANTHER" id="PTHR33567">
    <property type="entry name" value="CHROMATE ION TRANSPORTER (EUROFUNG)"/>
    <property type="match status" value="1"/>
</dbReference>
<keyword evidence="5 8" id="KW-1133">Transmembrane helix</keyword>
<dbReference type="InterPro" id="IPR014047">
    <property type="entry name" value="Chr_Tranpt_l_chain"/>
</dbReference>
<feature type="transmembrane region" description="Helical" evidence="8">
    <location>
        <begin position="258"/>
        <end position="277"/>
    </location>
</feature>
<dbReference type="InterPro" id="IPR003370">
    <property type="entry name" value="Chromate_transpt"/>
</dbReference>
<feature type="transmembrane region" description="Helical" evidence="8">
    <location>
        <begin position="149"/>
        <end position="176"/>
    </location>
</feature>
<feature type="transmembrane region" description="Helical" evidence="8">
    <location>
        <begin position="364"/>
        <end position="385"/>
    </location>
</feature>
<reference evidence="9" key="1">
    <citation type="submission" date="2020-12" db="EMBL/GenBank/DDBJ databases">
        <title>Metabolic potential, ecology and presence of endohyphal bacteria is reflected in genomic diversity of Mucoromycotina.</title>
        <authorList>
            <person name="Muszewska A."/>
            <person name="Okrasinska A."/>
            <person name="Steczkiewicz K."/>
            <person name="Drgas O."/>
            <person name="Orlowska M."/>
            <person name="Perlinska-Lenart U."/>
            <person name="Aleksandrzak-Piekarczyk T."/>
            <person name="Szatraj K."/>
            <person name="Zielenkiewicz U."/>
            <person name="Pilsyk S."/>
            <person name="Malc E."/>
            <person name="Mieczkowski P."/>
            <person name="Kruszewska J.S."/>
            <person name="Biernat P."/>
            <person name="Pawlowska J."/>
        </authorList>
    </citation>
    <scope>NUCLEOTIDE SEQUENCE</scope>
    <source>
        <strain evidence="9">WA0000051536</strain>
    </source>
</reference>
<feature type="transmembrane region" description="Helical" evidence="8">
    <location>
        <begin position="120"/>
        <end position="137"/>
    </location>
</feature>
<feature type="transmembrane region" description="Helical" evidence="8">
    <location>
        <begin position="68"/>
        <end position="87"/>
    </location>
</feature>
<keyword evidence="4 8" id="KW-0812">Transmembrane</keyword>
<evidence type="ECO:0000256" key="2">
    <source>
        <dbReference type="ARBA" id="ARBA00005262"/>
    </source>
</evidence>
<dbReference type="PANTHER" id="PTHR33567:SF3">
    <property type="entry name" value="CHROMATE ION TRANSPORTER (EUROFUNG)"/>
    <property type="match status" value="1"/>
</dbReference>
<dbReference type="GO" id="GO:0015109">
    <property type="term" value="F:chromate transmembrane transporter activity"/>
    <property type="evidence" value="ECO:0007669"/>
    <property type="project" value="InterPro"/>
</dbReference>
<name>A0A8H7UN16_9FUNG</name>
<keyword evidence="6 8" id="KW-0472">Membrane</keyword>
<feature type="transmembrane region" description="Helical" evidence="8">
    <location>
        <begin position="397"/>
        <end position="417"/>
    </location>
</feature>
<dbReference type="EMBL" id="JAEPRA010000001">
    <property type="protein sequence ID" value="KAG2189215.1"/>
    <property type="molecule type" value="Genomic_DNA"/>
</dbReference>
<gene>
    <name evidence="9" type="ORF">INT44_004357</name>
</gene>
<feature type="transmembrane region" description="Helical" evidence="8">
    <location>
        <begin position="429"/>
        <end position="446"/>
    </location>
</feature>
<comment type="caution">
    <text evidence="9">The sequence shown here is derived from an EMBL/GenBank/DDBJ whole genome shotgun (WGS) entry which is preliminary data.</text>
</comment>
<evidence type="ECO:0000313" key="10">
    <source>
        <dbReference type="Proteomes" id="UP000612746"/>
    </source>
</evidence>
<dbReference type="PIRSF" id="PIRSF004810">
    <property type="entry name" value="ChrA"/>
    <property type="match status" value="1"/>
</dbReference>
<accession>A0A8H7UN16</accession>
<evidence type="ECO:0000313" key="9">
    <source>
        <dbReference type="EMBL" id="KAG2189215.1"/>
    </source>
</evidence>
<comment type="subcellular location">
    <subcellularLocation>
        <location evidence="1">Cell membrane</location>
        <topology evidence="1">Multi-pass membrane protein</topology>
    </subcellularLocation>
</comment>
<evidence type="ECO:0000256" key="4">
    <source>
        <dbReference type="ARBA" id="ARBA00022692"/>
    </source>
</evidence>
<comment type="similarity">
    <text evidence="2">Belongs to the chromate ion transporter (CHR) (TC 2.A.51) family.</text>
</comment>
<protein>
    <recommendedName>
        <fullName evidence="11">Chromate transporter</fullName>
    </recommendedName>
</protein>
<dbReference type="OrthoDB" id="2160638at2759"/>
<evidence type="ECO:0000256" key="6">
    <source>
        <dbReference type="ARBA" id="ARBA00023136"/>
    </source>
</evidence>
<evidence type="ECO:0008006" key="11">
    <source>
        <dbReference type="Google" id="ProtNLM"/>
    </source>
</evidence>
<evidence type="ECO:0000256" key="8">
    <source>
        <dbReference type="SAM" id="Phobius"/>
    </source>
</evidence>
<evidence type="ECO:0000256" key="1">
    <source>
        <dbReference type="ARBA" id="ARBA00004651"/>
    </source>
</evidence>
<feature type="transmembrane region" description="Helical" evidence="8">
    <location>
        <begin position="94"/>
        <end position="114"/>
    </location>
</feature>
<dbReference type="AlphaFoldDB" id="A0A8H7UN16"/>
<proteinExistence type="inferred from homology"/>
<sequence length="470" mass="51316">MDKPLLTRIKDTTRIFWPLAYISFGGPNAHIALLHNILVTKNHLVSEATFSDLFSICQSLPGPASTELLYSIGLVYGGFLIAVYVFFLWSFPMFCVMTGFGVAIGSVTSIPLWATRLSQGLASAAIGLVAIAAWKMARSNAPDNITKLLLMVSASISILYSAAWLYPVLMIAGGIFTYGLHLLKSLREKPKYNGSESQEQHHQPASELQDEQNEQQGASGLEELDDTNEGIRLRNVNSLEEQHLDVDEEPRMFSYSQWLGLVFFSIWLVLLIAAIVIRSNSFANHVAQVFSTFYFVGSIIFGGGSVVIPLLKQYTVDEGWMTTNEFVIGLALIQSLPGPNFNFAAYLGALALRGTVGNSIGGAILSYIGIFLPGLLLKNAVIPFWQRLRTKAYMRAIFRGVNAMATGLVFSAIWILWTQVNTGGGNSSYHLVIASLAFVACEYFKIPAPIVVILGGCMGAIEYGVQPTVS</sequence>
<dbReference type="GO" id="GO:0005886">
    <property type="term" value="C:plasma membrane"/>
    <property type="evidence" value="ECO:0007669"/>
    <property type="project" value="UniProtKB-SubCell"/>
</dbReference>
<evidence type="ECO:0000256" key="5">
    <source>
        <dbReference type="ARBA" id="ARBA00022989"/>
    </source>
</evidence>
<evidence type="ECO:0000256" key="7">
    <source>
        <dbReference type="SAM" id="MobiDB-lite"/>
    </source>
</evidence>
<organism evidence="9 10">
    <name type="scientific">Umbelopsis vinacea</name>
    <dbReference type="NCBI Taxonomy" id="44442"/>
    <lineage>
        <taxon>Eukaryota</taxon>
        <taxon>Fungi</taxon>
        <taxon>Fungi incertae sedis</taxon>
        <taxon>Mucoromycota</taxon>
        <taxon>Mucoromycotina</taxon>
        <taxon>Umbelopsidomycetes</taxon>
        <taxon>Umbelopsidales</taxon>
        <taxon>Umbelopsidaceae</taxon>
        <taxon>Umbelopsis</taxon>
    </lineage>
</organism>
<feature type="region of interest" description="Disordered" evidence="7">
    <location>
        <begin position="193"/>
        <end position="221"/>
    </location>
</feature>
<keyword evidence="10" id="KW-1185">Reference proteome</keyword>
<evidence type="ECO:0000256" key="3">
    <source>
        <dbReference type="ARBA" id="ARBA00022475"/>
    </source>
</evidence>
<dbReference type="Pfam" id="PF02417">
    <property type="entry name" value="Chromate_transp"/>
    <property type="match status" value="2"/>
</dbReference>
<feature type="transmembrane region" description="Helical" evidence="8">
    <location>
        <begin position="289"/>
        <end position="311"/>
    </location>
</feature>
<dbReference type="Proteomes" id="UP000612746">
    <property type="component" value="Unassembled WGS sequence"/>
</dbReference>